<sequence>MGQDAANHTLVMWRLSLSDSSCAGKCPIQKSADTPKPPLLLNCTPHLQASRVCSLEHSPPS</sequence>
<organism evidence="1 2">
    <name type="scientific">Faecalibaculum rodentium</name>
    <dbReference type="NCBI Taxonomy" id="1702221"/>
    <lineage>
        <taxon>Bacteria</taxon>
        <taxon>Bacillati</taxon>
        <taxon>Bacillota</taxon>
        <taxon>Erysipelotrichia</taxon>
        <taxon>Erysipelotrichales</taxon>
        <taxon>Erysipelotrichaceae</taxon>
        <taxon>Faecalibaculum</taxon>
    </lineage>
</organism>
<dbReference type="Proteomes" id="UP000069771">
    <property type="component" value="Chromosome"/>
</dbReference>
<proteinExistence type="predicted"/>
<name>A0A140DYG2_9FIRM</name>
<protein>
    <submittedName>
        <fullName evidence="1">Uncharacterized protein</fullName>
    </submittedName>
</protein>
<evidence type="ECO:0000313" key="2">
    <source>
        <dbReference type="Proteomes" id="UP000069771"/>
    </source>
</evidence>
<accession>A0A140DYG2</accession>
<keyword evidence="2" id="KW-1185">Reference proteome</keyword>
<reference evidence="1 2" key="1">
    <citation type="journal article" date="2016" name="Gut Pathog.">
        <title>Whole genome sequencing of "Faecalibaculum rodentium" ALO17, isolated from C57BL/6J laboratory mouse feces.</title>
        <authorList>
            <person name="Lim S."/>
            <person name="Chang D.H."/>
            <person name="Ahn S."/>
            <person name="Kim B.C."/>
        </authorList>
    </citation>
    <scope>NUCLEOTIDE SEQUENCE [LARGE SCALE GENOMIC DNA]</scope>
    <source>
        <strain evidence="1 2">Alo17</strain>
    </source>
</reference>
<dbReference type="EMBL" id="CP011391">
    <property type="protein sequence ID" value="AMK55689.1"/>
    <property type="molecule type" value="Genomic_DNA"/>
</dbReference>
<evidence type="ECO:0000313" key="1">
    <source>
        <dbReference type="EMBL" id="AMK55689.1"/>
    </source>
</evidence>
<gene>
    <name evidence="1" type="ORF">AALO17_25550</name>
</gene>
<dbReference type="KEGG" id="fro:AALO17_25550"/>
<dbReference type="AlphaFoldDB" id="A0A140DYG2"/>